<dbReference type="Proteomes" id="UP000484255">
    <property type="component" value="Unassembled WGS sequence"/>
</dbReference>
<reference evidence="2 3" key="1">
    <citation type="submission" date="2020-02" db="EMBL/GenBank/DDBJ databases">
        <title>Ideonella bacterium strain TBM-1.</title>
        <authorList>
            <person name="Chen W.-M."/>
        </authorList>
    </citation>
    <scope>NUCLEOTIDE SEQUENCE [LARGE SCALE GENOMIC DNA]</scope>
    <source>
        <strain evidence="2 3">TBM-1</strain>
    </source>
</reference>
<proteinExistence type="predicted"/>
<accession>A0A7C9THS2</accession>
<dbReference type="Pfam" id="PF16811">
    <property type="entry name" value="TAtT"/>
    <property type="match status" value="1"/>
</dbReference>
<sequence>MQRPLADALASQGASPEDDPQLAREAAAFYLKLSESVLRAQPDHLPLATAVASGLTQYTYAFVALEAEQLEQQQPRRALALRERAARLYDRAAGQALRTLEVGTPGLQAALREGRPVPLRAEQAELAYWAAAAWAGAISLRKGEPERVAELPAVVQLARQADALAPTLAEGALASLLGTLEAALPNGNRARADAYFSRARALAQGRQAGVPLAEAEALASQDRDRFERLLREALAIAAQHPSLTHAVMRDRAQWLLDTLDDRF</sequence>
<evidence type="ECO:0000313" key="3">
    <source>
        <dbReference type="Proteomes" id="UP000484255"/>
    </source>
</evidence>
<gene>
    <name evidence="2" type="ORF">G3A44_01390</name>
</gene>
<evidence type="ECO:0000313" key="2">
    <source>
        <dbReference type="EMBL" id="NDY89842.1"/>
    </source>
</evidence>
<feature type="region of interest" description="Disordered" evidence="1">
    <location>
        <begin position="1"/>
        <end position="20"/>
    </location>
</feature>
<organism evidence="2 3">
    <name type="scientific">Ideonella livida</name>
    <dbReference type="NCBI Taxonomy" id="2707176"/>
    <lineage>
        <taxon>Bacteria</taxon>
        <taxon>Pseudomonadati</taxon>
        <taxon>Pseudomonadota</taxon>
        <taxon>Betaproteobacteria</taxon>
        <taxon>Burkholderiales</taxon>
        <taxon>Sphaerotilaceae</taxon>
        <taxon>Ideonella</taxon>
    </lineage>
</organism>
<dbReference type="InterPro" id="IPR031823">
    <property type="entry name" value="TatT"/>
</dbReference>
<comment type="caution">
    <text evidence="2">The sequence shown here is derived from an EMBL/GenBank/DDBJ whole genome shotgun (WGS) entry which is preliminary data.</text>
</comment>
<evidence type="ECO:0000256" key="1">
    <source>
        <dbReference type="SAM" id="MobiDB-lite"/>
    </source>
</evidence>
<dbReference type="AlphaFoldDB" id="A0A7C9THS2"/>
<dbReference type="Gene3D" id="1.25.40.920">
    <property type="entry name" value="TRAP transporter T-component"/>
    <property type="match status" value="1"/>
</dbReference>
<protein>
    <submittedName>
        <fullName evidence="2">Uncharacterized protein</fullName>
    </submittedName>
</protein>
<dbReference type="InterPro" id="IPR038537">
    <property type="entry name" value="TatT_sf"/>
</dbReference>
<dbReference type="RefSeq" id="WP_163455690.1">
    <property type="nucleotide sequence ID" value="NZ_JAAGOH010000001.1"/>
</dbReference>
<keyword evidence="3" id="KW-1185">Reference proteome</keyword>
<name>A0A7C9THS2_9BURK</name>
<dbReference type="EMBL" id="JAAGOH010000001">
    <property type="protein sequence ID" value="NDY89842.1"/>
    <property type="molecule type" value="Genomic_DNA"/>
</dbReference>